<dbReference type="SMR" id="A0A015K9Y3"/>
<name>A0A015K9Y3_RHIIW</name>
<evidence type="ECO:0000313" key="1">
    <source>
        <dbReference type="EMBL" id="EXX78577.1"/>
    </source>
</evidence>
<accession>A0A015K9Y3</accession>
<sequence length="523" mass="61320">MPSYLPVEVIDIIISHIDKSDSSILLNVSLINREWCLIGILHLWKNPFIKINSKARFKVYSKIITILLSHLDDKTQSFLKVKDSFGIPRRTTFNYPSFIRQIDFVILCNLIHSWLDQTKFSSHSINQEIDYNNENSGLLSYDYSKHSDGFQFKIENLIFFEVLFKLIMTKTQGIDTLRIISFEHEFPVSYLYTLINTEKTRRSLSRLKQFKCKGNFLKRDLISLITEISHEISTFSISLSDDFDQDLKTSQVSKFLKDQKKIKKLNVKPNNLVTPKYIRKVRTKTLLEIKLFEGNLDYMLENLLKCPNLRRICFCDSNLYKSQNLSKVVFPNLLDLEIINCNVFSSDDLSSPIIPFLIHNGKKIMNIRLSSISGDQIGFLLKISKKYCSNLVTLSVDIQDEPELEIFSKVLKRCRSLKVVDFGNKCKWQYFVNKNILYLNNISPRNLRKLRVRYWKVDIDVFKEFFENYGTFLNEFECSCTGEESDIRTLVINLVKGMNRNLVYLLIEEVEFQLIHLVKVRLN</sequence>
<dbReference type="EMBL" id="JEMT01008945">
    <property type="protein sequence ID" value="EXX78577.1"/>
    <property type="molecule type" value="Genomic_DNA"/>
</dbReference>
<proteinExistence type="predicted"/>
<protein>
    <recommendedName>
        <fullName evidence="3">F-box domain-containing protein</fullName>
    </recommendedName>
</protein>
<keyword evidence="2" id="KW-1185">Reference proteome</keyword>
<evidence type="ECO:0000313" key="2">
    <source>
        <dbReference type="Proteomes" id="UP000022910"/>
    </source>
</evidence>
<organism evidence="1 2">
    <name type="scientific">Rhizophagus irregularis (strain DAOM 197198w)</name>
    <name type="common">Glomus intraradices</name>
    <dbReference type="NCBI Taxonomy" id="1432141"/>
    <lineage>
        <taxon>Eukaryota</taxon>
        <taxon>Fungi</taxon>
        <taxon>Fungi incertae sedis</taxon>
        <taxon>Mucoromycota</taxon>
        <taxon>Glomeromycotina</taxon>
        <taxon>Glomeromycetes</taxon>
        <taxon>Glomerales</taxon>
        <taxon>Glomeraceae</taxon>
        <taxon>Rhizophagus</taxon>
    </lineage>
</organism>
<gene>
    <name evidence="1" type="ORF">RirG_013750</name>
</gene>
<dbReference type="SUPFAM" id="SSF52047">
    <property type="entry name" value="RNI-like"/>
    <property type="match status" value="1"/>
</dbReference>
<dbReference type="HOGENOM" id="CLU_028913_8_2_1"/>
<dbReference type="AlphaFoldDB" id="A0A015K9Y3"/>
<dbReference type="Proteomes" id="UP000022910">
    <property type="component" value="Unassembled WGS sequence"/>
</dbReference>
<reference evidence="1 2" key="1">
    <citation type="submission" date="2014-02" db="EMBL/GenBank/DDBJ databases">
        <title>Single nucleus genome sequencing reveals high similarity among nuclei of an endomycorrhizal fungus.</title>
        <authorList>
            <person name="Lin K."/>
            <person name="Geurts R."/>
            <person name="Zhang Z."/>
            <person name="Limpens E."/>
            <person name="Saunders D.G."/>
            <person name="Mu D."/>
            <person name="Pang E."/>
            <person name="Cao H."/>
            <person name="Cha H."/>
            <person name="Lin T."/>
            <person name="Zhou Q."/>
            <person name="Shang Y."/>
            <person name="Li Y."/>
            <person name="Ivanov S."/>
            <person name="Sharma T."/>
            <person name="Velzen R.V."/>
            <person name="Ruijter N.D."/>
            <person name="Aanen D.K."/>
            <person name="Win J."/>
            <person name="Kamoun S."/>
            <person name="Bisseling T."/>
            <person name="Huang S."/>
        </authorList>
    </citation>
    <scope>NUCLEOTIDE SEQUENCE [LARGE SCALE GENOMIC DNA]</scope>
    <source>
        <strain evidence="2">DAOM197198w</strain>
    </source>
</reference>
<dbReference type="OrthoDB" id="2350111at2759"/>
<comment type="caution">
    <text evidence="1">The sequence shown here is derived from an EMBL/GenBank/DDBJ whole genome shotgun (WGS) entry which is preliminary data.</text>
</comment>
<evidence type="ECO:0008006" key="3">
    <source>
        <dbReference type="Google" id="ProtNLM"/>
    </source>
</evidence>